<evidence type="ECO:0000313" key="2">
    <source>
        <dbReference type="EnsemblPlants" id="AET3Gv20400700.2"/>
    </source>
</evidence>
<reference evidence="2" key="5">
    <citation type="journal article" date="2021" name="G3 (Bethesda)">
        <title>Aegilops tauschii genome assembly Aet v5.0 features greater sequence contiguity and improved annotation.</title>
        <authorList>
            <person name="Wang L."/>
            <person name="Zhu T."/>
            <person name="Rodriguez J.C."/>
            <person name="Deal K.R."/>
            <person name="Dubcovsky J."/>
            <person name="McGuire P.E."/>
            <person name="Lux T."/>
            <person name="Spannagl M."/>
            <person name="Mayer K.F.X."/>
            <person name="Baldrich P."/>
            <person name="Meyers B.C."/>
            <person name="Huo N."/>
            <person name="Gu Y.Q."/>
            <person name="Zhou H."/>
            <person name="Devos K.M."/>
            <person name="Bennetzen J.L."/>
            <person name="Unver T."/>
            <person name="Budak H."/>
            <person name="Gulick P.J."/>
            <person name="Galiba G."/>
            <person name="Kalapos B."/>
            <person name="Nelson D.R."/>
            <person name="Li P."/>
            <person name="You F.M."/>
            <person name="Luo M.C."/>
            <person name="Dvorak J."/>
        </authorList>
    </citation>
    <scope>NUCLEOTIDE SEQUENCE [LARGE SCALE GENOMIC DNA]</scope>
    <source>
        <strain evidence="2">cv. AL8/78</strain>
    </source>
</reference>
<reference evidence="3" key="1">
    <citation type="journal article" date="2014" name="Science">
        <title>Ancient hybridizations among the ancestral genomes of bread wheat.</title>
        <authorList>
            <consortium name="International Wheat Genome Sequencing Consortium,"/>
            <person name="Marcussen T."/>
            <person name="Sandve S.R."/>
            <person name="Heier L."/>
            <person name="Spannagl M."/>
            <person name="Pfeifer M."/>
            <person name="Jakobsen K.S."/>
            <person name="Wulff B.B."/>
            <person name="Steuernagel B."/>
            <person name="Mayer K.F."/>
            <person name="Olsen O.A."/>
        </authorList>
    </citation>
    <scope>NUCLEOTIDE SEQUENCE [LARGE SCALE GENOMIC DNA]</scope>
    <source>
        <strain evidence="3">cv. AL8/78</strain>
    </source>
</reference>
<feature type="transmembrane region" description="Helical" evidence="1">
    <location>
        <begin position="26"/>
        <end position="47"/>
    </location>
</feature>
<evidence type="ECO:0000256" key="1">
    <source>
        <dbReference type="SAM" id="Phobius"/>
    </source>
</evidence>
<name>A0A453EMR1_AEGTS</name>
<reference evidence="2" key="4">
    <citation type="submission" date="2019-03" db="UniProtKB">
        <authorList>
            <consortium name="EnsemblPlants"/>
        </authorList>
    </citation>
    <scope>IDENTIFICATION</scope>
</reference>
<evidence type="ECO:0000313" key="3">
    <source>
        <dbReference type="Proteomes" id="UP000015105"/>
    </source>
</evidence>
<reference evidence="2" key="3">
    <citation type="journal article" date="2017" name="Nature">
        <title>Genome sequence of the progenitor of the wheat D genome Aegilops tauschii.</title>
        <authorList>
            <person name="Luo M.C."/>
            <person name="Gu Y.Q."/>
            <person name="Puiu D."/>
            <person name="Wang H."/>
            <person name="Twardziok S.O."/>
            <person name="Deal K.R."/>
            <person name="Huo N."/>
            <person name="Zhu T."/>
            <person name="Wang L."/>
            <person name="Wang Y."/>
            <person name="McGuire P.E."/>
            <person name="Liu S."/>
            <person name="Long H."/>
            <person name="Ramasamy R.K."/>
            <person name="Rodriguez J.C."/>
            <person name="Van S.L."/>
            <person name="Yuan L."/>
            <person name="Wang Z."/>
            <person name="Xia Z."/>
            <person name="Xiao L."/>
            <person name="Anderson O.D."/>
            <person name="Ouyang S."/>
            <person name="Liang Y."/>
            <person name="Zimin A.V."/>
            <person name="Pertea G."/>
            <person name="Qi P."/>
            <person name="Bennetzen J.L."/>
            <person name="Dai X."/>
            <person name="Dawson M.W."/>
            <person name="Muller H.G."/>
            <person name="Kugler K."/>
            <person name="Rivarola-Duarte L."/>
            <person name="Spannagl M."/>
            <person name="Mayer K.F.X."/>
            <person name="Lu F.H."/>
            <person name="Bevan M.W."/>
            <person name="Leroy P."/>
            <person name="Li P."/>
            <person name="You F.M."/>
            <person name="Sun Q."/>
            <person name="Liu Z."/>
            <person name="Lyons E."/>
            <person name="Wicker T."/>
            <person name="Salzberg S.L."/>
            <person name="Devos K.M."/>
            <person name="Dvorak J."/>
        </authorList>
    </citation>
    <scope>NUCLEOTIDE SEQUENCE [LARGE SCALE GENOMIC DNA]</scope>
    <source>
        <strain evidence="2">cv. AL8/78</strain>
    </source>
</reference>
<organism evidence="2 3">
    <name type="scientific">Aegilops tauschii subsp. strangulata</name>
    <name type="common">Goatgrass</name>
    <dbReference type="NCBI Taxonomy" id="200361"/>
    <lineage>
        <taxon>Eukaryota</taxon>
        <taxon>Viridiplantae</taxon>
        <taxon>Streptophyta</taxon>
        <taxon>Embryophyta</taxon>
        <taxon>Tracheophyta</taxon>
        <taxon>Spermatophyta</taxon>
        <taxon>Magnoliopsida</taxon>
        <taxon>Liliopsida</taxon>
        <taxon>Poales</taxon>
        <taxon>Poaceae</taxon>
        <taxon>BOP clade</taxon>
        <taxon>Pooideae</taxon>
        <taxon>Triticodae</taxon>
        <taxon>Triticeae</taxon>
        <taxon>Triticinae</taxon>
        <taxon>Aegilops</taxon>
    </lineage>
</organism>
<keyword evidence="1" id="KW-0472">Membrane</keyword>
<accession>A0A453EMR1</accession>
<keyword evidence="3" id="KW-1185">Reference proteome</keyword>
<dbReference type="Gramene" id="AET3Gv20400700.2">
    <property type="protein sequence ID" value="AET3Gv20400700.2"/>
    <property type="gene ID" value="AET3Gv20400700"/>
</dbReference>
<dbReference type="EnsemblPlants" id="AET3Gv20400700.2">
    <property type="protein sequence ID" value="AET3Gv20400700.2"/>
    <property type="gene ID" value="AET3Gv20400700"/>
</dbReference>
<sequence>MLAYMCKISNSSCISSMLIFMVGVQVIRLATLCDCTICLGCVLLAALTKIRQRCILLEFLSTIYVLVLLKICLSVLVRHLTTAYADPASLINNKYTS</sequence>
<keyword evidence="1" id="KW-0812">Transmembrane</keyword>
<protein>
    <submittedName>
        <fullName evidence="2">LSM4 homolog, U6 small nuclear RNA and mRNA degradation associated</fullName>
    </submittedName>
</protein>
<dbReference type="Proteomes" id="UP000015105">
    <property type="component" value="Chromosome 3D"/>
</dbReference>
<reference evidence="3" key="2">
    <citation type="journal article" date="2017" name="Nat. Plants">
        <title>The Aegilops tauschii genome reveals multiple impacts of transposons.</title>
        <authorList>
            <person name="Zhao G."/>
            <person name="Zou C."/>
            <person name="Li K."/>
            <person name="Wang K."/>
            <person name="Li T."/>
            <person name="Gao L."/>
            <person name="Zhang X."/>
            <person name="Wang H."/>
            <person name="Yang Z."/>
            <person name="Liu X."/>
            <person name="Jiang W."/>
            <person name="Mao L."/>
            <person name="Kong X."/>
            <person name="Jiao Y."/>
            <person name="Jia J."/>
        </authorList>
    </citation>
    <scope>NUCLEOTIDE SEQUENCE [LARGE SCALE GENOMIC DNA]</scope>
    <source>
        <strain evidence="3">cv. AL8/78</strain>
    </source>
</reference>
<proteinExistence type="predicted"/>
<feature type="transmembrane region" description="Helical" evidence="1">
    <location>
        <begin position="54"/>
        <end position="77"/>
    </location>
</feature>
<keyword evidence="1" id="KW-1133">Transmembrane helix</keyword>
<dbReference type="AlphaFoldDB" id="A0A453EMR1"/>